<evidence type="ECO:0000313" key="2">
    <source>
        <dbReference type="EMBL" id="KRN50509.1"/>
    </source>
</evidence>
<accession>A0A0R2HMG7</accession>
<reference evidence="2 3" key="1">
    <citation type="journal article" date="2015" name="Genome Announc.">
        <title>Expanding the biotechnology potential of lactobacilli through comparative genomics of 213 strains and associated genera.</title>
        <authorList>
            <person name="Sun Z."/>
            <person name="Harris H.M."/>
            <person name="McCann A."/>
            <person name="Guo C."/>
            <person name="Argimon S."/>
            <person name="Zhang W."/>
            <person name="Yang X."/>
            <person name="Jeffery I.B."/>
            <person name="Cooney J.C."/>
            <person name="Kagawa T.F."/>
            <person name="Liu W."/>
            <person name="Song Y."/>
            <person name="Salvetti E."/>
            <person name="Wrobel A."/>
            <person name="Rasinkangas P."/>
            <person name="Parkhill J."/>
            <person name="Rea M.C."/>
            <person name="O'Sullivan O."/>
            <person name="Ritari J."/>
            <person name="Douillard F.P."/>
            <person name="Paul Ross R."/>
            <person name="Yang R."/>
            <person name="Briner A.E."/>
            <person name="Felis G.E."/>
            <person name="de Vos W.M."/>
            <person name="Barrangou R."/>
            <person name="Klaenhammer T.R."/>
            <person name="Caufield P.W."/>
            <person name="Cui Y."/>
            <person name="Zhang H."/>
            <person name="O'Toole P.W."/>
        </authorList>
    </citation>
    <scope>NUCLEOTIDE SEQUENCE [LARGE SCALE GENOMIC DNA]</scope>
    <source>
        <strain evidence="2 3">DSM 20405</strain>
    </source>
</reference>
<evidence type="ECO:0008006" key="4">
    <source>
        <dbReference type="Google" id="ProtNLM"/>
    </source>
</evidence>
<protein>
    <recommendedName>
        <fullName evidence="4">Lipoprotein</fullName>
    </recommendedName>
</protein>
<dbReference type="AlphaFoldDB" id="A0A0R2HMG7"/>
<proteinExistence type="predicted"/>
<keyword evidence="1" id="KW-0732">Signal</keyword>
<organism evidence="2 3">
    <name type="scientific">Kandleria vitulina DSM 20405</name>
    <dbReference type="NCBI Taxonomy" id="1410657"/>
    <lineage>
        <taxon>Bacteria</taxon>
        <taxon>Bacillati</taxon>
        <taxon>Bacillota</taxon>
        <taxon>Erysipelotrichia</taxon>
        <taxon>Erysipelotrichales</taxon>
        <taxon>Coprobacillaceae</taxon>
        <taxon>Kandleria</taxon>
    </lineage>
</organism>
<dbReference type="Proteomes" id="UP000051841">
    <property type="component" value="Unassembled WGS sequence"/>
</dbReference>
<feature type="signal peptide" evidence="1">
    <location>
        <begin position="1"/>
        <end position="24"/>
    </location>
</feature>
<sequence>MKLKNVLFAALAVCLVGCSNGASAKTVDLTDYVGQSPKSTYSQLRKQTDGGQFKDGGISGNLASDGANYRYQSTDELTEVTAAARYNTDNKLKGDAAFADPYSAYTKMTVLNGEIVYATDGKTVNYVTILKNGYKSYKIYGVSLTDTLDQAKDTLSKAGFTVKEETVNEEKYTVATRAAGKSEEKVVLKQDKGKIGRIEYYLNAPYHKLDAENIKKTAEVVAAEEEAQLHGKK</sequence>
<evidence type="ECO:0000313" key="3">
    <source>
        <dbReference type="Proteomes" id="UP000051841"/>
    </source>
</evidence>
<comment type="caution">
    <text evidence="2">The sequence shown here is derived from an EMBL/GenBank/DDBJ whole genome shotgun (WGS) entry which is preliminary data.</text>
</comment>
<dbReference type="RefSeq" id="WP_031589006.1">
    <property type="nucleotide sequence ID" value="NZ_JNKN01000008.1"/>
</dbReference>
<name>A0A0R2HMG7_9FIRM</name>
<feature type="chain" id="PRO_5006417814" description="Lipoprotein" evidence="1">
    <location>
        <begin position="25"/>
        <end position="233"/>
    </location>
</feature>
<dbReference type="EMBL" id="JQBL01000008">
    <property type="protein sequence ID" value="KRN50509.1"/>
    <property type="molecule type" value="Genomic_DNA"/>
</dbReference>
<dbReference type="PATRIC" id="fig|1410657.5.peg.2067"/>
<gene>
    <name evidence="2" type="ORF">IV49_GL002003</name>
</gene>
<evidence type="ECO:0000256" key="1">
    <source>
        <dbReference type="SAM" id="SignalP"/>
    </source>
</evidence>
<keyword evidence="3" id="KW-1185">Reference proteome</keyword>